<dbReference type="OrthoDB" id="7391698at2"/>
<dbReference type="KEGG" id="aay:WYH_00686"/>
<accession>A0A0F7KRB1</accession>
<sequence length="91" mass="9702">MTDHPSTFRGEGGNPEGIEWDDHATVHEKGDGRGVLDGFKALHSGTLAEMVALVSRLPEEERAGLVIQKAGDHLLGPAEIMALASRKDFPG</sequence>
<keyword evidence="2" id="KW-1185">Reference proteome</keyword>
<proteinExistence type="predicted"/>
<dbReference type="EMBL" id="CP011452">
    <property type="protein sequence ID" value="AKH41742.1"/>
    <property type="molecule type" value="Genomic_DNA"/>
</dbReference>
<name>A0A0F7KRB1_9SPHN</name>
<dbReference type="Proteomes" id="UP000034392">
    <property type="component" value="Chromosome"/>
</dbReference>
<reference evidence="1" key="1">
    <citation type="submission" date="2015-05" db="EMBL/GenBank/DDBJ databases">
        <title>The complete genome of Altererythrobacter atlanticus strain 26DY36.</title>
        <authorList>
            <person name="Wu Y.-H."/>
            <person name="Cheng H."/>
            <person name="Wu X.-W."/>
        </authorList>
    </citation>
    <scope>NUCLEOTIDE SEQUENCE [LARGE SCALE GENOMIC DNA]</scope>
    <source>
        <strain evidence="1">26DY36</strain>
    </source>
</reference>
<dbReference type="PATRIC" id="fig|1267766.3.peg.692"/>
<dbReference type="STRING" id="1267766.WYH_00686"/>
<evidence type="ECO:0000313" key="2">
    <source>
        <dbReference type="Proteomes" id="UP000034392"/>
    </source>
</evidence>
<gene>
    <name evidence="1" type="ORF">WYH_00686</name>
</gene>
<dbReference type="RefSeq" id="WP_046902717.1">
    <property type="nucleotide sequence ID" value="NZ_CP011452.2"/>
</dbReference>
<evidence type="ECO:0000313" key="1">
    <source>
        <dbReference type="EMBL" id="AKH41742.1"/>
    </source>
</evidence>
<dbReference type="AlphaFoldDB" id="A0A0F7KRB1"/>
<organism evidence="1 2">
    <name type="scientific">Croceibacterium atlanticum</name>
    <dbReference type="NCBI Taxonomy" id="1267766"/>
    <lineage>
        <taxon>Bacteria</taxon>
        <taxon>Pseudomonadati</taxon>
        <taxon>Pseudomonadota</taxon>
        <taxon>Alphaproteobacteria</taxon>
        <taxon>Sphingomonadales</taxon>
        <taxon>Erythrobacteraceae</taxon>
        <taxon>Croceibacterium</taxon>
    </lineage>
</organism>
<protein>
    <submittedName>
        <fullName evidence="1">Uncharacterized protein</fullName>
    </submittedName>
</protein>